<dbReference type="GO" id="GO:0007165">
    <property type="term" value="P:signal transduction"/>
    <property type="evidence" value="ECO:0007669"/>
    <property type="project" value="TreeGrafter"/>
</dbReference>
<evidence type="ECO:0000256" key="1">
    <source>
        <dbReference type="ARBA" id="ARBA00004193"/>
    </source>
</evidence>
<keyword evidence="3" id="KW-0488">Methylation</keyword>
<dbReference type="InterPro" id="IPR001806">
    <property type="entry name" value="Small_GTPase"/>
</dbReference>
<dbReference type="Proteomes" id="UP001239994">
    <property type="component" value="Unassembled WGS sequence"/>
</dbReference>
<dbReference type="SUPFAM" id="SSF52540">
    <property type="entry name" value="P-loop containing nucleoside triphosphate hydrolases"/>
    <property type="match status" value="1"/>
</dbReference>
<dbReference type="Gene3D" id="3.40.50.300">
    <property type="entry name" value="P-loop containing nucleotide triphosphate hydrolases"/>
    <property type="match status" value="1"/>
</dbReference>
<dbReference type="InterPro" id="IPR052236">
    <property type="entry name" value="Small_GTPase_RasD"/>
</dbReference>
<feature type="region of interest" description="Disordered" evidence="10">
    <location>
        <begin position="399"/>
        <end position="421"/>
    </location>
</feature>
<dbReference type="GO" id="GO:0005886">
    <property type="term" value="C:plasma membrane"/>
    <property type="evidence" value="ECO:0007669"/>
    <property type="project" value="UniProtKB-SubCell"/>
</dbReference>
<sequence>MTGANGVAHPRRRAAYQIGMMQERRLEVNAAEKVILSADGTETFRSCDRTPEHIATAGARLRRPDEHVKSCASSTPRLQYTNSKTDQKSSAYKIPQVPKSKMGIIKTVTLHWKHSEKKPRVVRSSSIDNRHSSADRLPRRSLDPQTAVLFQGGKESVYADCNTAEGELRLVKPNHCRRVVVLGAPRVGKTAILRRFLADGFEQHYVPTTEDFYSKLYHIRGEAYQIDLLDASKERDFPAKRRLSILTGDIFLLVFSVDDRESFNEVHSLRDEIVVAKSKLTKPKENREFPIIICGNKADLGSERTVSRSEICKCLGRDSTLFEVSAKDTTNLEGLFEALVELGGLPTETCPSLHRDISIRSYQALRSRIRSKREIRALALDGPCGAVHPLARRPSFNSDLRRVMGPTTPKRSRPIDKCQIQ</sequence>
<gene>
    <name evidence="11" type="ORF">P4O66_018923</name>
</gene>
<dbReference type="GO" id="GO:0005525">
    <property type="term" value="F:GTP binding"/>
    <property type="evidence" value="ECO:0007669"/>
    <property type="project" value="UniProtKB-KW"/>
</dbReference>
<dbReference type="Pfam" id="PF00071">
    <property type="entry name" value="Ras"/>
    <property type="match status" value="1"/>
</dbReference>
<dbReference type="FunFam" id="3.40.50.300:FF:000475">
    <property type="entry name" value="GTP-binding protein Rhes"/>
    <property type="match status" value="1"/>
</dbReference>
<dbReference type="InterPro" id="IPR027417">
    <property type="entry name" value="P-loop_NTPase"/>
</dbReference>
<keyword evidence="5" id="KW-0342">GTP-binding</keyword>
<proteinExistence type="inferred from homology"/>
<comment type="caution">
    <text evidence="11">The sequence shown here is derived from an EMBL/GenBank/DDBJ whole genome shotgun (WGS) entry which is preliminary data.</text>
</comment>
<dbReference type="NCBIfam" id="TIGR00231">
    <property type="entry name" value="small_GTP"/>
    <property type="match status" value="1"/>
</dbReference>
<dbReference type="InterPro" id="IPR005225">
    <property type="entry name" value="Small_GTP-bd"/>
</dbReference>
<evidence type="ECO:0000256" key="7">
    <source>
        <dbReference type="ARBA" id="ARBA00023288"/>
    </source>
</evidence>
<name>A0AAD8YQP3_9TELE</name>
<keyword evidence="4" id="KW-0547">Nucleotide-binding</keyword>
<dbReference type="SMART" id="SM00175">
    <property type="entry name" value="RAB"/>
    <property type="match status" value="1"/>
</dbReference>
<keyword evidence="12" id="KW-1185">Reference proteome</keyword>
<dbReference type="PROSITE" id="PS51419">
    <property type="entry name" value="RAB"/>
    <property type="match status" value="1"/>
</dbReference>
<dbReference type="PANTHER" id="PTHR46149">
    <property type="entry name" value="MIP08469P"/>
    <property type="match status" value="1"/>
</dbReference>
<evidence type="ECO:0000256" key="2">
    <source>
        <dbReference type="ARBA" id="ARBA00022475"/>
    </source>
</evidence>
<dbReference type="SMART" id="SM00173">
    <property type="entry name" value="RAS"/>
    <property type="match status" value="1"/>
</dbReference>
<dbReference type="AlphaFoldDB" id="A0AAD8YQP3"/>
<comment type="subcellular location">
    <subcellularLocation>
        <location evidence="1">Cell membrane</location>
        <topology evidence="1">Lipid-anchor</topology>
    </subcellularLocation>
</comment>
<dbReference type="EMBL" id="JAROKS010000026">
    <property type="protein sequence ID" value="KAK1785563.1"/>
    <property type="molecule type" value="Genomic_DNA"/>
</dbReference>
<dbReference type="SMART" id="SM00174">
    <property type="entry name" value="RHO"/>
    <property type="match status" value="1"/>
</dbReference>
<feature type="region of interest" description="Disordered" evidence="10">
    <location>
        <begin position="120"/>
        <end position="139"/>
    </location>
</feature>
<evidence type="ECO:0000256" key="6">
    <source>
        <dbReference type="ARBA" id="ARBA00023136"/>
    </source>
</evidence>
<evidence type="ECO:0000256" key="9">
    <source>
        <dbReference type="ARBA" id="ARBA00038061"/>
    </source>
</evidence>
<evidence type="ECO:0000256" key="8">
    <source>
        <dbReference type="ARBA" id="ARBA00023289"/>
    </source>
</evidence>
<feature type="compositionally biased region" description="Basic and acidic residues" evidence="10">
    <location>
        <begin position="128"/>
        <end position="139"/>
    </location>
</feature>
<evidence type="ECO:0008006" key="13">
    <source>
        <dbReference type="Google" id="ProtNLM"/>
    </source>
</evidence>
<evidence type="ECO:0000313" key="11">
    <source>
        <dbReference type="EMBL" id="KAK1785563.1"/>
    </source>
</evidence>
<evidence type="ECO:0000256" key="5">
    <source>
        <dbReference type="ARBA" id="ARBA00023134"/>
    </source>
</evidence>
<keyword evidence="2" id="KW-1003">Cell membrane</keyword>
<reference evidence="11" key="1">
    <citation type="submission" date="2023-03" db="EMBL/GenBank/DDBJ databases">
        <title>Electrophorus voltai genome.</title>
        <authorList>
            <person name="Bian C."/>
        </authorList>
    </citation>
    <scope>NUCLEOTIDE SEQUENCE</scope>
    <source>
        <strain evidence="11">CB-2022</strain>
        <tissue evidence="11">Muscle</tissue>
    </source>
</reference>
<dbReference type="GO" id="GO:0031681">
    <property type="term" value="F:G-protein beta-subunit binding"/>
    <property type="evidence" value="ECO:0007669"/>
    <property type="project" value="TreeGrafter"/>
</dbReference>
<protein>
    <recommendedName>
        <fullName evidence="13">Small monomeric GTPase</fullName>
    </recommendedName>
</protein>
<dbReference type="PANTHER" id="PTHR46149:SF2">
    <property type="entry name" value="GTP-BINDING PROTEIN RHES"/>
    <property type="match status" value="1"/>
</dbReference>
<evidence type="ECO:0000256" key="10">
    <source>
        <dbReference type="SAM" id="MobiDB-lite"/>
    </source>
</evidence>
<dbReference type="PROSITE" id="PS51421">
    <property type="entry name" value="RAS"/>
    <property type="match status" value="1"/>
</dbReference>
<comment type="similarity">
    <text evidence="9">Belongs to the small GTPase superfamily. RasD family.</text>
</comment>
<accession>A0AAD8YQP3</accession>
<keyword evidence="8" id="KW-0636">Prenylation</keyword>
<dbReference type="PRINTS" id="PR00449">
    <property type="entry name" value="RASTRNSFRMNG"/>
</dbReference>
<dbReference type="GO" id="GO:0003924">
    <property type="term" value="F:GTPase activity"/>
    <property type="evidence" value="ECO:0007669"/>
    <property type="project" value="InterPro"/>
</dbReference>
<evidence type="ECO:0000256" key="3">
    <source>
        <dbReference type="ARBA" id="ARBA00022481"/>
    </source>
</evidence>
<keyword evidence="7" id="KW-0449">Lipoprotein</keyword>
<evidence type="ECO:0000256" key="4">
    <source>
        <dbReference type="ARBA" id="ARBA00022741"/>
    </source>
</evidence>
<evidence type="ECO:0000313" key="12">
    <source>
        <dbReference type="Proteomes" id="UP001239994"/>
    </source>
</evidence>
<keyword evidence="6" id="KW-0472">Membrane</keyword>
<organism evidence="11 12">
    <name type="scientific">Electrophorus voltai</name>
    <dbReference type="NCBI Taxonomy" id="2609070"/>
    <lineage>
        <taxon>Eukaryota</taxon>
        <taxon>Metazoa</taxon>
        <taxon>Chordata</taxon>
        <taxon>Craniata</taxon>
        <taxon>Vertebrata</taxon>
        <taxon>Euteleostomi</taxon>
        <taxon>Actinopterygii</taxon>
        <taxon>Neopterygii</taxon>
        <taxon>Teleostei</taxon>
        <taxon>Ostariophysi</taxon>
        <taxon>Gymnotiformes</taxon>
        <taxon>Gymnotoidei</taxon>
        <taxon>Gymnotidae</taxon>
        <taxon>Electrophorus</taxon>
    </lineage>
</organism>